<name>A0A2V2MY33_9EURY</name>
<gene>
    <name evidence="3" type="ORF">DLD82_13630</name>
</gene>
<evidence type="ECO:0000256" key="1">
    <source>
        <dbReference type="SAM" id="Coils"/>
    </source>
</evidence>
<comment type="caution">
    <text evidence="3">The sequence shown here is derived from an EMBL/GenBank/DDBJ whole genome shotgun (WGS) entry which is preliminary data.</text>
</comment>
<protein>
    <submittedName>
        <fullName evidence="3">Uncharacterized protein</fullName>
    </submittedName>
</protein>
<dbReference type="AlphaFoldDB" id="A0A2V2MY33"/>
<dbReference type="InterPro" id="IPR055940">
    <property type="entry name" value="DUF7518"/>
</dbReference>
<evidence type="ECO:0000313" key="4">
    <source>
        <dbReference type="Proteomes" id="UP000245934"/>
    </source>
</evidence>
<feature type="region of interest" description="Disordered" evidence="2">
    <location>
        <begin position="76"/>
        <end position="107"/>
    </location>
</feature>
<accession>A0A2V2MY33</accession>
<reference evidence="3 4" key="1">
    <citation type="submission" date="2018-05" db="EMBL/GenBank/DDBJ databases">
        <title>Draft genome of Methanospirillum stamsii Pt1.</title>
        <authorList>
            <person name="Dueholm M.S."/>
            <person name="Nielsen P.H."/>
            <person name="Bakmann L.F."/>
            <person name="Otzen D.E."/>
        </authorList>
    </citation>
    <scope>NUCLEOTIDE SEQUENCE [LARGE SCALE GENOMIC DNA]</scope>
    <source>
        <strain evidence="3 4">Pt1</strain>
    </source>
</reference>
<dbReference type="GeneID" id="97609794"/>
<keyword evidence="1" id="KW-0175">Coiled coil</keyword>
<dbReference type="RefSeq" id="WP_109941682.1">
    <property type="nucleotide sequence ID" value="NZ_CP176366.1"/>
</dbReference>
<dbReference type="EMBL" id="QGMZ01000031">
    <property type="protein sequence ID" value="PWR71195.1"/>
    <property type="molecule type" value="Genomic_DNA"/>
</dbReference>
<dbReference type="Proteomes" id="UP000245934">
    <property type="component" value="Unassembled WGS sequence"/>
</dbReference>
<feature type="coiled-coil region" evidence="1">
    <location>
        <begin position="8"/>
        <end position="49"/>
    </location>
</feature>
<sequence length="147" mass="16235">MSDEGYGTNNLDERVRLLERKLADLDALIKGLTDEMLDMKAVVMKLKKEQRPPPVIQAVAPPISRGKVEREITEIKSDPEKVQPHPVKGKVTLKMQPDGTLLPEKDMGDDIIVASARTARMKAKDNQGRPGQNDLIIAEDKDPAEGS</sequence>
<evidence type="ECO:0000313" key="3">
    <source>
        <dbReference type="EMBL" id="PWR71195.1"/>
    </source>
</evidence>
<feature type="compositionally biased region" description="Basic and acidic residues" evidence="2">
    <location>
        <begin position="138"/>
        <end position="147"/>
    </location>
</feature>
<organism evidence="3 4">
    <name type="scientific">Methanospirillum stamsii</name>
    <dbReference type="NCBI Taxonomy" id="1277351"/>
    <lineage>
        <taxon>Archaea</taxon>
        <taxon>Methanobacteriati</taxon>
        <taxon>Methanobacteriota</taxon>
        <taxon>Stenosarchaea group</taxon>
        <taxon>Methanomicrobia</taxon>
        <taxon>Methanomicrobiales</taxon>
        <taxon>Methanospirillaceae</taxon>
        <taxon>Methanospirillum</taxon>
    </lineage>
</organism>
<dbReference type="OrthoDB" id="112329at2157"/>
<evidence type="ECO:0000256" key="2">
    <source>
        <dbReference type="SAM" id="MobiDB-lite"/>
    </source>
</evidence>
<proteinExistence type="predicted"/>
<feature type="region of interest" description="Disordered" evidence="2">
    <location>
        <begin position="121"/>
        <end position="147"/>
    </location>
</feature>
<keyword evidence="4" id="KW-1185">Reference proteome</keyword>
<dbReference type="Pfam" id="PF24362">
    <property type="entry name" value="DUF7518"/>
    <property type="match status" value="1"/>
</dbReference>